<keyword evidence="1" id="KW-0732">Signal</keyword>
<feature type="chain" id="PRO_5003191782" evidence="1">
    <location>
        <begin position="17"/>
        <end position="112"/>
    </location>
</feature>
<dbReference type="InParanoid" id="E4XVH3"/>
<name>E4XVH3_OIKDI</name>
<dbReference type="Proteomes" id="UP000001307">
    <property type="component" value="Unassembled WGS sequence"/>
</dbReference>
<proteinExistence type="predicted"/>
<dbReference type="EMBL" id="FN653212">
    <property type="protein sequence ID" value="CBY13691.1"/>
    <property type="molecule type" value="Genomic_DNA"/>
</dbReference>
<evidence type="ECO:0000256" key="1">
    <source>
        <dbReference type="SAM" id="SignalP"/>
    </source>
</evidence>
<dbReference type="Gene3D" id="2.10.25.10">
    <property type="entry name" value="Laminin"/>
    <property type="match status" value="1"/>
</dbReference>
<evidence type="ECO:0000313" key="2">
    <source>
        <dbReference type="EMBL" id="CBY13691.1"/>
    </source>
</evidence>
<feature type="signal peptide" evidence="1">
    <location>
        <begin position="1"/>
        <end position="16"/>
    </location>
</feature>
<evidence type="ECO:0000313" key="3">
    <source>
        <dbReference type="Proteomes" id="UP000001307"/>
    </source>
</evidence>
<organism evidence="2">
    <name type="scientific">Oikopleura dioica</name>
    <name type="common">Tunicate</name>
    <dbReference type="NCBI Taxonomy" id="34765"/>
    <lineage>
        <taxon>Eukaryota</taxon>
        <taxon>Metazoa</taxon>
        <taxon>Chordata</taxon>
        <taxon>Tunicata</taxon>
        <taxon>Appendicularia</taxon>
        <taxon>Copelata</taxon>
        <taxon>Oikopleuridae</taxon>
        <taxon>Oikopleura</taxon>
    </lineage>
</organism>
<protein>
    <submittedName>
        <fullName evidence="2">Uncharacterized protein</fullName>
    </submittedName>
</protein>
<reference evidence="2" key="1">
    <citation type="journal article" date="2010" name="Science">
        <title>Plasticity of animal genome architecture unmasked by rapid evolution of a pelagic tunicate.</title>
        <authorList>
            <person name="Denoeud F."/>
            <person name="Henriet S."/>
            <person name="Mungpakdee S."/>
            <person name="Aury J.M."/>
            <person name="Da Silva C."/>
            <person name="Brinkmann H."/>
            <person name="Mikhaleva J."/>
            <person name="Olsen L.C."/>
            <person name="Jubin C."/>
            <person name="Canestro C."/>
            <person name="Bouquet J.M."/>
            <person name="Danks G."/>
            <person name="Poulain J."/>
            <person name="Campsteijn C."/>
            <person name="Adamski M."/>
            <person name="Cross I."/>
            <person name="Yadetie F."/>
            <person name="Muffato M."/>
            <person name="Louis A."/>
            <person name="Butcher S."/>
            <person name="Tsagkogeorga G."/>
            <person name="Konrad A."/>
            <person name="Singh S."/>
            <person name="Jensen M.F."/>
            <person name="Cong E.H."/>
            <person name="Eikeseth-Otteraa H."/>
            <person name="Noel B."/>
            <person name="Anthouard V."/>
            <person name="Porcel B.M."/>
            <person name="Kachouri-Lafond R."/>
            <person name="Nishino A."/>
            <person name="Ugolini M."/>
            <person name="Chourrout P."/>
            <person name="Nishida H."/>
            <person name="Aasland R."/>
            <person name="Huzurbazar S."/>
            <person name="Westhof E."/>
            <person name="Delsuc F."/>
            <person name="Lehrach H."/>
            <person name="Reinhardt R."/>
            <person name="Weissenbach J."/>
            <person name="Roy S.W."/>
            <person name="Artiguenave F."/>
            <person name="Postlethwait J.H."/>
            <person name="Manak J.R."/>
            <person name="Thompson E.M."/>
            <person name="Jaillon O."/>
            <person name="Du Pasquier L."/>
            <person name="Boudinot P."/>
            <person name="Liberles D.A."/>
            <person name="Volff J.N."/>
            <person name="Philippe H."/>
            <person name="Lenhard B."/>
            <person name="Roest Crollius H."/>
            <person name="Wincker P."/>
            <person name="Chourrout D."/>
        </authorList>
    </citation>
    <scope>NUCLEOTIDE SEQUENCE [LARGE SCALE GENOMIC DNA]</scope>
</reference>
<dbReference type="OrthoDB" id="10424907at2759"/>
<dbReference type="Gene3D" id="2.60.40.3210">
    <property type="entry name" value="Zona pellucida, ZP-N domain"/>
    <property type="match status" value="1"/>
</dbReference>
<keyword evidence="3" id="KW-1185">Reference proteome</keyword>
<dbReference type="AlphaFoldDB" id="E4XVH3"/>
<accession>E4XVH3</accession>
<sequence length="112" mass="11619">MKLCKNILALVSVASATCYDGNNGGCSHTCKASVCSCPPCWTLSEDGKKCEFEAGKAQLKCSKTGAEIVIDKCALTGIDASSIHLKDTACSATEVDADTLKIATGFSDCESE</sequence>
<gene>
    <name evidence="2" type="ORF">GSOID_T00005503001</name>
</gene>